<dbReference type="GO" id="GO:0008233">
    <property type="term" value="F:peptidase activity"/>
    <property type="evidence" value="ECO:0007669"/>
    <property type="project" value="InterPro"/>
</dbReference>
<dbReference type="Proteomes" id="UP000688137">
    <property type="component" value="Unassembled WGS sequence"/>
</dbReference>
<accession>A0A8S1Q9A2</accession>
<dbReference type="GO" id="GO:0006508">
    <property type="term" value="P:proteolysis"/>
    <property type="evidence" value="ECO:0007669"/>
    <property type="project" value="InterPro"/>
</dbReference>
<evidence type="ECO:0000313" key="2">
    <source>
        <dbReference type="EMBL" id="CAD8111291.1"/>
    </source>
</evidence>
<dbReference type="PANTHER" id="PTHR33209:SF2">
    <property type="entry name" value="CHROMOSOME UNDETERMINED SCAFFOLD_55, WHOLE GENOME SHOTGUN SEQUENCE"/>
    <property type="match status" value="1"/>
</dbReference>
<comment type="caution">
    <text evidence="2">The sequence shown here is derived from an EMBL/GenBank/DDBJ whole genome shotgun (WGS) entry which is preliminary data.</text>
</comment>
<gene>
    <name evidence="2" type="ORF">PPRIM_AZ9-3.1.T1470030</name>
</gene>
<evidence type="ECO:0000313" key="3">
    <source>
        <dbReference type="Proteomes" id="UP000688137"/>
    </source>
</evidence>
<organism evidence="2 3">
    <name type="scientific">Paramecium primaurelia</name>
    <dbReference type="NCBI Taxonomy" id="5886"/>
    <lineage>
        <taxon>Eukaryota</taxon>
        <taxon>Sar</taxon>
        <taxon>Alveolata</taxon>
        <taxon>Ciliophora</taxon>
        <taxon>Intramacronucleata</taxon>
        <taxon>Oligohymenophorea</taxon>
        <taxon>Peniculida</taxon>
        <taxon>Parameciidae</taxon>
        <taxon>Paramecium</taxon>
    </lineage>
</organism>
<dbReference type="Pfam" id="PF01343">
    <property type="entry name" value="Peptidase_S49"/>
    <property type="match status" value="1"/>
</dbReference>
<dbReference type="PANTHER" id="PTHR33209">
    <property type="entry name" value="PROTEASE 4"/>
    <property type="match status" value="1"/>
</dbReference>
<dbReference type="AlphaFoldDB" id="A0A8S1Q9A2"/>
<evidence type="ECO:0000259" key="1">
    <source>
        <dbReference type="Pfam" id="PF01343"/>
    </source>
</evidence>
<sequence>MNLLNRIIRINIQRPITSKLTQLIRNQLENITFYQPKVLAVQIDCQGGSVVQAKQIQYLLQKFAQKQKLPILCFAGAQVYNSANIILSCGDKIISANNSEIGDYTFSGQIWNISELIKDQNLDVVNLSHGKYKDRLNPLQPFKETDKEWLNNMNKNNEIELKKQITLNLSKKFINLHEQTDCLNEIFQSSILNGYQAKKLKIVDEIGTIDEYLQSNYKNMKTIEFFKPQAYNIQQEIIEKLIS</sequence>
<protein>
    <recommendedName>
        <fullName evidence="1">Peptidase S49 domain-containing protein</fullName>
    </recommendedName>
</protein>
<feature type="domain" description="Peptidase S49" evidence="1">
    <location>
        <begin position="65"/>
        <end position="216"/>
    </location>
</feature>
<proteinExistence type="predicted"/>
<reference evidence="2" key="1">
    <citation type="submission" date="2021-01" db="EMBL/GenBank/DDBJ databases">
        <authorList>
            <consortium name="Genoscope - CEA"/>
            <person name="William W."/>
        </authorList>
    </citation>
    <scope>NUCLEOTIDE SEQUENCE</scope>
</reference>
<dbReference type="EMBL" id="CAJJDM010000151">
    <property type="protein sequence ID" value="CAD8111291.1"/>
    <property type="molecule type" value="Genomic_DNA"/>
</dbReference>
<dbReference type="OMA" id="AYNIQQE"/>
<keyword evidence="3" id="KW-1185">Reference proteome</keyword>
<dbReference type="InterPro" id="IPR002142">
    <property type="entry name" value="Peptidase_S49"/>
</dbReference>
<name>A0A8S1Q9A2_PARPR</name>